<dbReference type="Proteomes" id="UP001236258">
    <property type="component" value="Unassembled WGS sequence"/>
</dbReference>
<comment type="caution">
    <text evidence="3">The sequence shown here is derived from an EMBL/GenBank/DDBJ whole genome shotgun (WGS) entry which is preliminary data.</text>
</comment>
<dbReference type="EMBL" id="JAUZVY010000007">
    <property type="protein sequence ID" value="MDP4530407.1"/>
    <property type="molecule type" value="Genomic_DNA"/>
</dbReference>
<dbReference type="Pfam" id="PF11871">
    <property type="entry name" value="DUF3391"/>
    <property type="match status" value="1"/>
</dbReference>
<protein>
    <submittedName>
        <fullName evidence="3">HD-GYP domain-containing protein</fullName>
    </submittedName>
</protein>
<dbReference type="InterPro" id="IPR006674">
    <property type="entry name" value="HD_domain"/>
</dbReference>
<feature type="domain" description="HD" evidence="1">
    <location>
        <begin position="168"/>
        <end position="291"/>
    </location>
</feature>
<dbReference type="InterPro" id="IPR021812">
    <property type="entry name" value="DUF3391"/>
</dbReference>
<dbReference type="InterPro" id="IPR003607">
    <property type="entry name" value="HD/PDEase_dom"/>
</dbReference>
<dbReference type="CDD" id="cd00077">
    <property type="entry name" value="HDc"/>
    <property type="match status" value="1"/>
</dbReference>
<dbReference type="PANTHER" id="PTHR43155:SF2">
    <property type="entry name" value="CYCLIC DI-GMP PHOSPHODIESTERASE PA4108"/>
    <property type="match status" value="1"/>
</dbReference>
<proteinExistence type="predicted"/>
<name>A0ABT9GTU6_9GAMM</name>
<dbReference type="NCBIfam" id="TIGR00277">
    <property type="entry name" value="HDIG"/>
    <property type="match status" value="1"/>
</dbReference>
<reference evidence="3 4" key="1">
    <citation type="submission" date="2023-08" db="EMBL/GenBank/DDBJ databases">
        <authorList>
            <person name="Joshi A."/>
            <person name="Thite S."/>
        </authorList>
    </citation>
    <scope>NUCLEOTIDE SEQUENCE [LARGE SCALE GENOMIC DNA]</scope>
    <source>
        <strain evidence="3 4">1E1</strain>
    </source>
</reference>
<dbReference type="InterPro" id="IPR037522">
    <property type="entry name" value="HD_GYP_dom"/>
</dbReference>
<keyword evidence="4" id="KW-1185">Reference proteome</keyword>
<dbReference type="SMART" id="SM00471">
    <property type="entry name" value="HDc"/>
    <property type="match status" value="1"/>
</dbReference>
<sequence length="417" mass="46564">MPEKISPTKLRIGYAIKLPLSWLQHPFMSSKLTIENIHQIRIIQSLKLDFVYHYPEKSLAAAPSAPPSGDEVLKQIDEAAEYRAQLQQQKSARIEASKARRRSIQKTEKAFSQSFNQLHALMKKLSSQPVTAIEEATELAAKMAEDIVKPDALSMHMIATAQKDQENLYYHALNVSTIAMVLAKNLGLSESQVRLVGFAALFHDIGKLRLPSQIMRKKEPLTQPEQNLLNLHTQYGAELAEKLGDFPPEAIPVLFQHHEYMDGSGFPKGLKGDAIDPLARIVMVVNTFDNLCHPGPGQATRSPHTALSYMYKKMREKLPETELKLLIKQMGVYPPGTLVLLSDERVGMVITVNSDALLQPDIMVYEPDIPRLEAPVLSLADGDIAIDKVLKPQQVPSQVLEYLNPCAQISYHVQGKK</sequence>
<feature type="domain" description="HD-GYP" evidence="2">
    <location>
        <begin position="146"/>
        <end position="342"/>
    </location>
</feature>
<dbReference type="Gene3D" id="1.10.3210.10">
    <property type="entry name" value="Hypothetical protein af1432"/>
    <property type="match status" value="1"/>
</dbReference>
<evidence type="ECO:0000259" key="1">
    <source>
        <dbReference type="PROSITE" id="PS51831"/>
    </source>
</evidence>
<dbReference type="Pfam" id="PF13487">
    <property type="entry name" value="HD_5"/>
    <property type="match status" value="1"/>
</dbReference>
<organism evidence="3 4">
    <name type="scientific">Alkalimonas delamerensis</name>
    <dbReference type="NCBI Taxonomy" id="265981"/>
    <lineage>
        <taxon>Bacteria</taxon>
        <taxon>Pseudomonadati</taxon>
        <taxon>Pseudomonadota</taxon>
        <taxon>Gammaproteobacteria</taxon>
        <taxon>Alkalimonas</taxon>
    </lineage>
</organism>
<accession>A0ABT9GTU6</accession>
<dbReference type="PANTHER" id="PTHR43155">
    <property type="entry name" value="CYCLIC DI-GMP PHOSPHODIESTERASE PA4108-RELATED"/>
    <property type="match status" value="1"/>
</dbReference>
<dbReference type="PROSITE" id="PS51831">
    <property type="entry name" value="HD"/>
    <property type="match status" value="1"/>
</dbReference>
<dbReference type="RefSeq" id="WP_305946417.1">
    <property type="nucleotide sequence ID" value="NZ_JAUZVY010000007.1"/>
</dbReference>
<dbReference type="PROSITE" id="PS51832">
    <property type="entry name" value="HD_GYP"/>
    <property type="match status" value="1"/>
</dbReference>
<evidence type="ECO:0000313" key="3">
    <source>
        <dbReference type="EMBL" id="MDP4530407.1"/>
    </source>
</evidence>
<gene>
    <name evidence="3" type="ORF">Q3O59_15355</name>
</gene>
<evidence type="ECO:0000259" key="2">
    <source>
        <dbReference type="PROSITE" id="PS51832"/>
    </source>
</evidence>
<dbReference type="InterPro" id="IPR006675">
    <property type="entry name" value="HDIG_dom"/>
</dbReference>
<evidence type="ECO:0000313" key="4">
    <source>
        <dbReference type="Proteomes" id="UP001236258"/>
    </source>
</evidence>
<dbReference type="SUPFAM" id="SSF109604">
    <property type="entry name" value="HD-domain/PDEase-like"/>
    <property type="match status" value="1"/>
</dbReference>